<reference evidence="1" key="1">
    <citation type="submission" date="2021-03" db="EMBL/GenBank/DDBJ databases">
        <title>Evolutionary priming and transition to the ectomycorrhizal habit in an iconic lineage of mushroom-forming fungi: is preadaptation a requirement?</title>
        <authorList>
            <consortium name="DOE Joint Genome Institute"/>
            <person name="Looney B.P."/>
            <person name="Miyauchi S."/>
            <person name="Morin E."/>
            <person name="Drula E."/>
            <person name="Courty P.E."/>
            <person name="Chicoki N."/>
            <person name="Fauchery L."/>
            <person name="Kohler A."/>
            <person name="Kuo A."/>
            <person name="LaButti K."/>
            <person name="Pangilinan J."/>
            <person name="Lipzen A."/>
            <person name="Riley R."/>
            <person name="Andreopoulos W."/>
            <person name="He G."/>
            <person name="Johnson J."/>
            <person name="Barry K.W."/>
            <person name="Grigoriev I.V."/>
            <person name="Nagy L."/>
            <person name="Hibbett D."/>
            <person name="Henrissat B."/>
            <person name="Matheny P.B."/>
            <person name="Labbe J."/>
            <person name="Martin A.F."/>
        </authorList>
    </citation>
    <scope>NUCLEOTIDE SEQUENCE</scope>
    <source>
        <strain evidence="1">BPL698</strain>
    </source>
</reference>
<organism evidence="1 2">
    <name type="scientific">Russula earlei</name>
    <dbReference type="NCBI Taxonomy" id="71964"/>
    <lineage>
        <taxon>Eukaryota</taxon>
        <taxon>Fungi</taxon>
        <taxon>Dikarya</taxon>
        <taxon>Basidiomycota</taxon>
        <taxon>Agaricomycotina</taxon>
        <taxon>Agaricomycetes</taxon>
        <taxon>Russulales</taxon>
        <taxon>Russulaceae</taxon>
        <taxon>Russula</taxon>
    </lineage>
</organism>
<protein>
    <submittedName>
        <fullName evidence="1">Uncharacterized protein</fullName>
    </submittedName>
</protein>
<name>A0ACC0TWH8_9AGAM</name>
<comment type="caution">
    <text evidence="1">The sequence shown here is derived from an EMBL/GenBank/DDBJ whole genome shotgun (WGS) entry which is preliminary data.</text>
</comment>
<dbReference type="Proteomes" id="UP001207468">
    <property type="component" value="Unassembled WGS sequence"/>
</dbReference>
<proteinExistence type="predicted"/>
<accession>A0ACC0TWH8</accession>
<evidence type="ECO:0000313" key="2">
    <source>
        <dbReference type="Proteomes" id="UP001207468"/>
    </source>
</evidence>
<gene>
    <name evidence="1" type="ORF">F5148DRAFT_1290046</name>
</gene>
<evidence type="ECO:0000313" key="1">
    <source>
        <dbReference type="EMBL" id="KAI9451576.1"/>
    </source>
</evidence>
<sequence length="206" mass="23116">MTDDFNQELGWEEPAAPNPSHSPSLPEGEVFDNNEDLPSVEVQQTAEAHFLMNPTVLTFHDVFHQSTAGAPIPPASEMPGYAGYKDQFVDSEANIWAPFASKLDWEMAQWAKLCHPGSMALTELLKLEGNATELNKIIDKQLPFHAHFQWKEIVIAGEAYNVYFCDIIACIKVLYDMGVRLYLSRLTVELSSSRARSELEDELIDA</sequence>
<keyword evidence="2" id="KW-1185">Reference proteome</keyword>
<dbReference type="EMBL" id="JAGFNK010000369">
    <property type="protein sequence ID" value="KAI9451576.1"/>
    <property type="molecule type" value="Genomic_DNA"/>
</dbReference>